<proteinExistence type="predicted"/>
<feature type="domain" description="YgjP-like metallopeptidase" evidence="1">
    <location>
        <begin position="31"/>
        <end position="244"/>
    </location>
</feature>
<evidence type="ECO:0000313" key="3">
    <source>
        <dbReference type="Proteomes" id="UP000192840"/>
    </source>
</evidence>
<dbReference type="InterPro" id="IPR002725">
    <property type="entry name" value="YgjP-like_metallopeptidase"/>
</dbReference>
<dbReference type="AlphaFoldDB" id="A0A1W2FPP6"/>
<dbReference type="Gene3D" id="3.30.2010.10">
    <property type="entry name" value="Metalloproteases ('zincins'), catalytic domain"/>
    <property type="match status" value="1"/>
</dbReference>
<evidence type="ECO:0000259" key="1">
    <source>
        <dbReference type="Pfam" id="PF01863"/>
    </source>
</evidence>
<dbReference type="eggNOG" id="COG1451">
    <property type="taxonomic scope" value="Bacteria"/>
</dbReference>
<dbReference type="PANTHER" id="PTHR30399:SF1">
    <property type="entry name" value="UTP PYROPHOSPHATASE"/>
    <property type="match status" value="1"/>
</dbReference>
<dbReference type="RefSeq" id="WP_030480400.1">
    <property type="nucleotide sequence ID" value="NZ_FWYC01000020.1"/>
</dbReference>
<organism evidence="2 3">
    <name type="scientific">Lentzea albidocapillata</name>
    <dbReference type="NCBI Taxonomy" id="40571"/>
    <lineage>
        <taxon>Bacteria</taxon>
        <taxon>Bacillati</taxon>
        <taxon>Actinomycetota</taxon>
        <taxon>Actinomycetes</taxon>
        <taxon>Pseudonocardiales</taxon>
        <taxon>Pseudonocardiaceae</taxon>
        <taxon>Lentzea</taxon>
    </lineage>
</organism>
<sequence length="266" mass="30469">MNGPDRYQAGLAGLQLPDEWQVDVAIRPRRRSVGIEVKPGGTVTVLIPPTADPDQVVRFVRSRRRWITDKVDTAARLAPEHPVKALVDGAEFDLLGRRYRLQLVTTPPAGTGQLPAATADRILYVRAEPPGQVRRTIIDWYREVGLAWVKREGRPYELDGRIEGLRYEVRDLGRRHWGLYRGMPQHITALHWAVFGLRVHLVEYVLVHEQAHATRPGGRSHGSAWQRRMNLWMPEWRQRQAELAEVGRHCWLGDHQERAGRQPAAQ</sequence>
<dbReference type="STRING" id="40571.SAMN05660733_07467"/>
<dbReference type="InterPro" id="IPR053136">
    <property type="entry name" value="UTP_pyrophosphatase-like"/>
</dbReference>
<reference evidence="3" key="1">
    <citation type="submission" date="2017-04" db="EMBL/GenBank/DDBJ databases">
        <authorList>
            <person name="Varghese N."/>
            <person name="Submissions S."/>
        </authorList>
    </citation>
    <scope>NUCLEOTIDE SEQUENCE [LARGE SCALE GENOMIC DNA]</scope>
    <source>
        <strain evidence="3">DSM 44073</strain>
    </source>
</reference>
<gene>
    <name evidence="2" type="ORF">SAMN05660733_07467</name>
</gene>
<evidence type="ECO:0000313" key="2">
    <source>
        <dbReference type="EMBL" id="SMD23937.1"/>
    </source>
</evidence>
<keyword evidence="3" id="KW-1185">Reference proteome</keyword>
<dbReference type="PANTHER" id="PTHR30399">
    <property type="entry name" value="UNCHARACTERIZED PROTEIN YGJP"/>
    <property type="match status" value="1"/>
</dbReference>
<protein>
    <recommendedName>
        <fullName evidence="1">YgjP-like metallopeptidase domain-containing protein</fullName>
    </recommendedName>
</protein>
<dbReference type="EMBL" id="FWYC01000020">
    <property type="protein sequence ID" value="SMD23937.1"/>
    <property type="molecule type" value="Genomic_DNA"/>
</dbReference>
<dbReference type="Pfam" id="PF01863">
    <property type="entry name" value="YgjP-like"/>
    <property type="match status" value="1"/>
</dbReference>
<dbReference type="Proteomes" id="UP000192840">
    <property type="component" value="Unassembled WGS sequence"/>
</dbReference>
<name>A0A1W2FPP6_9PSEU</name>
<dbReference type="OrthoDB" id="9811177at2"/>
<accession>A0A1W2FPP6</accession>